<keyword evidence="6" id="KW-0472">Membrane</keyword>
<feature type="transmembrane region" description="Helical" evidence="6">
    <location>
        <begin position="347"/>
        <end position="366"/>
    </location>
</feature>
<evidence type="ECO:0000256" key="2">
    <source>
        <dbReference type="ARBA" id="ARBA00023125"/>
    </source>
</evidence>
<evidence type="ECO:0000256" key="6">
    <source>
        <dbReference type="SAM" id="Phobius"/>
    </source>
</evidence>
<dbReference type="InterPro" id="IPR009057">
    <property type="entry name" value="Homeodomain-like_sf"/>
</dbReference>
<proteinExistence type="predicted"/>
<evidence type="ECO:0000256" key="1">
    <source>
        <dbReference type="ARBA" id="ARBA00023015"/>
    </source>
</evidence>
<evidence type="ECO:0000313" key="9">
    <source>
        <dbReference type="Proteomes" id="UP001501758"/>
    </source>
</evidence>
<dbReference type="Gene3D" id="1.25.40.10">
    <property type="entry name" value="Tetratricopeptide repeat domain"/>
    <property type="match status" value="2"/>
</dbReference>
<feature type="domain" description="HTH araC/xylS-type" evidence="7">
    <location>
        <begin position="435"/>
        <end position="539"/>
    </location>
</feature>
<dbReference type="Pfam" id="PF13424">
    <property type="entry name" value="TPR_12"/>
    <property type="match status" value="1"/>
</dbReference>
<dbReference type="SMART" id="SM00342">
    <property type="entry name" value="HTH_ARAC"/>
    <property type="match status" value="1"/>
</dbReference>
<dbReference type="InterPro" id="IPR020449">
    <property type="entry name" value="Tscrpt_reg_AraC-type_HTH"/>
</dbReference>
<evidence type="ECO:0000313" key="8">
    <source>
        <dbReference type="EMBL" id="GAA0716137.1"/>
    </source>
</evidence>
<keyword evidence="5" id="KW-0175">Coiled coil</keyword>
<dbReference type="EMBL" id="BAAAGE010000001">
    <property type="protein sequence ID" value="GAA0716137.1"/>
    <property type="molecule type" value="Genomic_DNA"/>
</dbReference>
<protein>
    <recommendedName>
        <fullName evidence="7">HTH araC/xylS-type domain-containing protein</fullName>
    </recommendedName>
</protein>
<keyword evidence="2" id="KW-0238">DNA-binding</keyword>
<keyword evidence="1" id="KW-0805">Transcription regulation</keyword>
<dbReference type="Gene3D" id="1.10.10.60">
    <property type="entry name" value="Homeodomain-like"/>
    <property type="match status" value="1"/>
</dbReference>
<dbReference type="InterPro" id="IPR011990">
    <property type="entry name" value="TPR-like_helical_dom_sf"/>
</dbReference>
<evidence type="ECO:0000256" key="4">
    <source>
        <dbReference type="PROSITE-ProRule" id="PRU00339"/>
    </source>
</evidence>
<reference evidence="9" key="1">
    <citation type="journal article" date="2019" name="Int. J. Syst. Evol. Microbiol.">
        <title>The Global Catalogue of Microorganisms (GCM) 10K type strain sequencing project: providing services to taxonomists for standard genome sequencing and annotation.</title>
        <authorList>
            <consortium name="The Broad Institute Genomics Platform"/>
            <consortium name="The Broad Institute Genome Sequencing Center for Infectious Disease"/>
            <person name="Wu L."/>
            <person name="Ma J."/>
        </authorList>
    </citation>
    <scope>NUCLEOTIDE SEQUENCE [LARGE SCALE GENOMIC DNA]</scope>
    <source>
        <strain evidence="9">JCM 15974</strain>
    </source>
</reference>
<keyword evidence="4" id="KW-0802">TPR repeat</keyword>
<keyword evidence="6" id="KW-0812">Transmembrane</keyword>
<accession>A0ABP3TV46</accession>
<dbReference type="Proteomes" id="UP001501758">
    <property type="component" value="Unassembled WGS sequence"/>
</dbReference>
<name>A0ABP3TV46_9FLAO</name>
<dbReference type="SMART" id="SM00028">
    <property type="entry name" value="TPR"/>
    <property type="match status" value="5"/>
</dbReference>
<gene>
    <name evidence="8" type="ORF">GCM10009430_11520</name>
</gene>
<dbReference type="SUPFAM" id="SSF46689">
    <property type="entry name" value="Homeodomain-like"/>
    <property type="match status" value="1"/>
</dbReference>
<keyword evidence="6" id="KW-1133">Transmembrane helix</keyword>
<dbReference type="InterPro" id="IPR019734">
    <property type="entry name" value="TPR_rpt"/>
</dbReference>
<comment type="caution">
    <text evidence="8">The sequence shown here is derived from an EMBL/GenBank/DDBJ whole genome shotgun (WGS) entry which is preliminary data.</text>
</comment>
<sequence length="541" mass="62772">MYPYRVFLLFFITIFYTGLLAQSSHKDSVVLKKIRDLQQVSQATYRKGNFELYKKYVDSLQQITEDYGFLEDEILAIVGQGIYYSNLDIYHESLKRYLVALDKAKELPENSKTKIIVLANLGNIYNNLSQYDKASGTFKKVIRLAKQHDNPERVLIASYNALGITAMYQKKYEESLAYVQKVDSFATALARNDMKIIALNNIADCYTKLKKYEKAKQNATEALALITEEESVESKANSYLHLGVAHVGLKESQKAIDNLLQVERIATENSFLRLTMYSNKYLAKAYELKEELQKSINAYKKYEEVKDEYLNSLSEGKRIIAERDLEEQELQFAEEKEVLESRNKRTLFLGVLAVLVIAMGIWVYFYKRKVLLKKESESLAKDKELLENENQSLRDKLNGIRIREQNQEFETSVSNTSNKYQNSSLSIEDRNTYAERILKYMEEEKPYLNEDLKQSDFATALEMNIPQVSEVLNACFQKNFNNFLNLYRINEVKELMKNPIYEEYKIVAIGYEAGFKSKTSFNRAFKNLVGVTPSEYRKKSA</sequence>
<keyword evidence="3" id="KW-0804">Transcription</keyword>
<dbReference type="PANTHER" id="PTHR43280">
    <property type="entry name" value="ARAC-FAMILY TRANSCRIPTIONAL REGULATOR"/>
    <property type="match status" value="1"/>
</dbReference>
<evidence type="ECO:0000256" key="5">
    <source>
        <dbReference type="SAM" id="Coils"/>
    </source>
</evidence>
<feature type="coiled-coil region" evidence="5">
    <location>
        <begin position="285"/>
        <end position="345"/>
    </location>
</feature>
<feature type="coiled-coil region" evidence="5">
    <location>
        <begin position="369"/>
        <end position="403"/>
    </location>
</feature>
<dbReference type="Pfam" id="PF12833">
    <property type="entry name" value="HTH_18"/>
    <property type="match status" value="1"/>
</dbReference>
<dbReference type="PROSITE" id="PS00041">
    <property type="entry name" value="HTH_ARAC_FAMILY_1"/>
    <property type="match status" value="1"/>
</dbReference>
<dbReference type="PROSITE" id="PS01124">
    <property type="entry name" value="HTH_ARAC_FAMILY_2"/>
    <property type="match status" value="1"/>
</dbReference>
<keyword evidence="9" id="KW-1185">Reference proteome</keyword>
<feature type="repeat" description="TPR" evidence="4">
    <location>
        <begin position="115"/>
        <end position="148"/>
    </location>
</feature>
<organism evidence="8 9">
    <name type="scientific">Aquimarina litoralis</name>
    <dbReference type="NCBI Taxonomy" id="584605"/>
    <lineage>
        <taxon>Bacteria</taxon>
        <taxon>Pseudomonadati</taxon>
        <taxon>Bacteroidota</taxon>
        <taxon>Flavobacteriia</taxon>
        <taxon>Flavobacteriales</taxon>
        <taxon>Flavobacteriaceae</taxon>
        <taxon>Aquimarina</taxon>
    </lineage>
</organism>
<dbReference type="RefSeq" id="WP_343911364.1">
    <property type="nucleotide sequence ID" value="NZ_BAAAGE010000001.1"/>
</dbReference>
<dbReference type="SUPFAM" id="SSF48452">
    <property type="entry name" value="TPR-like"/>
    <property type="match status" value="2"/>
</dbReference>
<dbReference type="PRINTS" id="PR00032">
    <property type="entry name" value="HTHARAC"/>
</dbReference>
<evidence type="ECO:0000259" key="7">
    <source>
        <dbReference type="PROSITE" id="PS01124"/>
    </source>
</evidence>
<dbReference type="InterPro" id="IPR018062">
    <property type="entry name" value="HTH_AraC-typ_CS"/>
</dbReference>
<dbReference type="InterPro" id="IPR018060">
    <property type="entry name" value="HTH_AraC"/>
</dbReference>
<dbReference type="PROSITE" id="PS50005">
    <property type="entry name" value="TPR"/>
    <property type="match status" value="1"/>
</dbReference>
<dbReference type="PANTHER" id="PTHR43280:SF29">
    <property type="entry name" value="ARAC-FAMILY TRANSCRIPTIONAL REGULATOR"/>
    <property type="match status" value="1"/>
</dbReference>
<dbReference type="Pfam" id="PF13181">
    <property type="entry name" value="TPR_8"/>
    <property type="match status" value="1"/>
</dbReference>
<evidence type="ECO:0000256" key="3">
    <source>
        <dbReference type="ARBA" id="ARBA00023163"/>
    </source>
</evidence>